<proteinExistence type="predicted"/>
<dbReference type="Proteomes" id="UP000192610">
    <property type="component" value="Unassembled WGS sequence"/>
</dbReference>
<dbReference type="STRING" id="354355.SAMN05660816_04926"/>
<dbReference type="CDD" id="cd01561">
    <property type="entry name" value="CBS_like"/>
    <property type="match status" value="1"/>
</dbReference>
<reference evidence="5" key="1">
    <citation type="submission" date="2016-04" db="EMBL/GenBank/DDBJ databases">
        <authorList>
            <person name="Chen L."/>
            <person name="Zhuang W."/>
            <person name="Wang G."/>
        </authorList>
    </citation>
    <scope>NUCLEOTIDE SEQUENCE [LARGE SCALE GENOMIC DNA]</scope>
    <source>
        <strain evidence="5">17621</strain>
    </source>
</reference>
<organism evidence="4 5">
    <name type="scientific">Niastella yeongjuensis</name>
    <dbReference type="NCBI Taxonomy" id="354355"/>
    <lineage>
        <taxon>Bacteria</taxon>
        <taxon>Pseudomonadati</taxon>
        <taxon>Bacteroidota</taxon>
        <taxon>Chitinophagia</taxon>
        <taxon>Chitinophagales</taxon>
        <taxon>Chitinophagaceae</taxon>
        <taxon>Niastella</taxon>
    </lineage>
</organism>
<evidence type="ECO:0000313" key="5">
    <source>
        <dbReference type="Proteomes" id="UP000192610"/>
    </source>
</evidence>
<evidence type="ECO:0000256" key="2">
    <source>
        <dbReference type="ARBA" id="ARBA00022898"/>
    </source>
</evidence>
<name>A0A1V9FCK5_9BACT</name>
<dbReference type="SUPFAM" id="SSF53686">
    <property type="entry name" value="Tryptophan synthase beta subunit-like PLP-dependent enzymes"/>
    <property type="match status" value="1"/>
</dbReference>
<gene>
    <name evidence="4" type="ORF">A4H97_20745</name>
</gene>
<accession>A0A1V9FCK5</accession>
<keyword evidence="2" id="KW-0663">Pyridoxal phosphate</keyword>
<dbReference type="EMBL" id="LVXG01000002">
    <property type="protein sequence ID" value="OQP56105.1"/>
    <property type="molecule type" value="Genomic_DNA"/>
</dbReference>
<evidence type="ECO:0000313" key="4">
    <source>
        <dbReference type="EMBL" id="OQP56105.1"/>
    </source>
</evidence>
<feature type="domain" description="Tryptophan synthase beta chain-like PALP" evidence="3">
    <location>
        <begin position="20"/>
        <end position="296"/>
    </location>
</feature>
<dbReference type="PANTHER" id="PTHR10314">
    <property type="entry name" value="CYSTATHIONINE BETA-SYNTHASE"/>
    <property type="match status" value="1"/>
</dbReference>
<dbReference type="Gene3D" id="3.40.50.1100">
    <property type="match status" value="2"/>
</dbReference>
<evidence type="ECO:0000256" key="1">
    <source>
        <dbReference type="ARBA" id="ARBA00001933"/>
    </source>
</evidence>
<evidence type="ECO:0000259" key="3">
    <source>
        <dbReference type="Pfam" id="PF00291"/>
    </source>
</evidence>
<dbReference type="GO" id="GO:1901605">
    <property type="term" value="P:alpha-amino acid metabolic process"/>
    <property type="evidence" value="ECO:0007669"/>
    <property type="project" value="UniProtKB-ARBA"/>
</dbReference>
<dbReference type="InterPro" id="IPR050214">
    <property type="entry name" value="Cys_Synth/Cystath_Beta-Synth"/>
</dbReference>
<comment type="caution">
    <text evidence="4">The sequence shown here is derived from an EMBL/GenBank/DDBJ whole genome shotgun (WGS) entry which is preliminary data.</text>
</comment>
<keyword evidence="5" id="KW-1185">Reference proteome</keyword>
<dbReference type="Pfam" id="PF00291">
    <property type="entry name" value="PALP"/>
    <property type="match status" value="1"/>
</dbReference>
<sequence length="309" mass="33956">MPGMTIDHQLMRQVHLLGVQIGHTPLHRITRLFNKPGVTIYAKKEWEQLSGSVKARAGYAIFKAAIESGDLNKQKVLLDATSGNTGIAYATIGSRLGIGVTLCLPENASPERKEILKSLGAEIIYTCRFEGTDGAQQVAKALADVQPGTYFYADQYRNDNNWKAHYYSTALEIFNEQPGITHFVAGLGTTGTFTGTGRRLKELDPDIHLTSLQPDNPLHGLEGWKHLETAIVPGIYDNTLADDNLEVGTEEAWEMIKAAFHYERLLLSPSSAANLAGAIRVAEKLDRGIVVTVLPDNADKYKDLIKKLL</sequence>
<dbReference type="OrthoDB" id="9808024at2"/>
<comment type="cofactor">
    <cofactor evidence="1">
        <name>pyridoxal 5'-phosphate</name>
        <dbReference type="ChEBI" id="CHEBI:597326"/>
    </cofactor>
</comment>
<dbReference type="InterPro" id="IPR036052">
    <property type="entry name" value="TrpB-like_PALP_sf"/>
</dbReference>
<protein>
    <submittedName>
        <fullName evidence="4">Cysteine synthase</fullName>
    </submittedName>
</protein>
<dbReference type="AlphaFoldDB" id="A0A1V9FCK5"/>
<dbReference type="InterPro" id="IPR001926">
    <property type="entry name" value="TrpB-like_PALP"/>
</dbReference>